<evidence type="ECO:0000313" key="3">
    <source>
        <dbReference type="Proteomes" id="UP001174136"/>
    </source>
</evidence>
<accession>A0AA47P0A0</accession>
<feature type="region of interest" description="Disordered" evidence="1">
    <location>
        <begin position="1"/>
        <end position="29"/>
    </location>
</feature>
<evidence type="ECO:0000313" key="2">
    <source>
        <dbReference type="EMBL" id="KAK0145566.1"/>
    </source>
</evidence>
<dbReference type="AlphaFoldDB" id="A0AA47P0A0"/>
<proteinExistence type="predicted"/>
<dbReference type="EMBL" id="JAOPHQ010002849">
    <property type="protein sequence ID" value="KAK0145566.1"/>
    <property type="molecule type" value="Genomic_DNA"/>
</dbReference>
<evidence type="ECO:0000256" key="1">
    <source>
        <dbReference type="SAM" id="MobiDB-lite"/>
    </source>
</evidence>
<dbReference type="Proteomes" id="UP001174136">
    <property type="component" value="Unassembled WGS sequence"/>
</dbReference>
<reference evidence="2" key="1">
    <citation type="journal article" date="2023" name="Front. Mar. Sci.">
        <title>A new Merluccius polli reference genome to investigate the effects of global change in West African waters.</title>
        <authorList>
            <person name="Mateo J.L."/>
            <person name="Blanco-Fernandez C."/>
            <person name="Garcia-Vazquez E."/>
            <person name="Machado-Schiaffino G."/>
        </authorList>
    </citation>
    <scope>NUCLEOTIDE SEQUENCE</scope>
    <source>
        <strain evidence="2">C29</strain>
        <tissue evidence="2">Fin</tissue>
    </source>
</reference>
<gene>
    <name evidence="2" type="ORF">N1851_015520</name>
</gene>
<organism evidence="2 3">
    <name type="scientific">Merluccius polli</name>
    <name type="common">Benguela hake</name>
    <name type="synonym">Merluccius cadenati</name>
    <dbReference type="NCBI Taxonomy" id="89951"/>
    <lineage>
        <taxon>Eukaryota</taxon>
        <taxon>Metazoa</taxon>
        <taxon>Chordata</taxon>
        <taxon>Craniata</taxon>
        <taxon>Vertebrata</taxon>
        <taxon>Euteleostomi</taxon>
        <taxon>Actinopterygii</taxon>
        <taxon>Neopterygii</taxon>
        <taxon>Teleostei</taxon>
        <taxon>Neoteleostei</taxon>
        <taxon>Acanthomorphata</taxon>
        <taxon>Zeiogadaria</taxon>
        <taxon>Gadariae</taxon>
        <taxon>Gadiformes</taxon>
        <taxon>Gadoidei</taxon>
        <taxon>Merlucciidae</taxon>
        <taxon>Merluccius</taxon>
    </lineage>
</organism>
<protein>
    <submittedName>
        <fullName evidence="2">Uncharacterized protein</fullName>
    </submittedName>
</protein>
<sequence>MVGPKEIAAMAAKEGRQKRNAGSEWDAPDRDTWIDSIGVPRGVPKEFKLVDQIAAGFENLPANICLVPRHPQQKQ</sequence>
<name>A0AA47P0A0_MERPO</name>
<keyword evidence="3" id="KW-1185">Reference proteome</keyword>
<comment type="caution">
    <text evidence="2">The sequence shown here is derived from an EMBL/GenBank/DDBJ whole genome shotgun (WGS) entry which is preliminary data.</text>
</comment>